<feature type="transmembrane region" description="Helical" evidence="2">
    <location>
        <begin position="2128"/>
        <end position="2149"/>
    </location>
</feature>
<feature type="transmembrane region" description="Helical" evidence="2">
    <location>
        <begin position="2208"/>
        <end position="2228"/>
    </location>
</feature>
<dbReference type="EMBL" id="CCKQ01013217">
    <property type="protein sequence ID" value="CDW84862.1"/>
    <property type="molecule type" value="Genomic_DNA"/>
</dbReference>
<dbReference type="SUPFAM" id="SSF51126">
    <property type="entry name" value="Pectin lyase-like"/>
    <property type="match status" value="3"/>
</dbReference>
<keyword evidence="2" id="KW-0812">Transmembrane</keyword>
<dbReference type="InterPro" id="IPR011050">
    <property type="entry name" value="Pectin_lyase_fold/virulence"/>
</dbReference>
<feature type="region of interest" description="Disordered" evidence="1">
    <location>
        <begin position="2627"/>
        <end position="2651"/>
    </location>
</feature>
<feature type="transmembrane region" description="Helical" evidence="2">
    <location>
        <begin position="2176"/>
        <end position="2196"/>
    </location>
</feature>
<evidence type="ECO:0008006" key="5">
    <source>
        <dbReference type="Google" id="ProtNLM"/>
    </source>
</evidence>
<keyword evidence="2" id="KW-0472">Membrane</keyword>
<dbReference type="InParanoid" id="A0A078AUF9"/>
<feature type="compositionally biased region" description="Polar residues" evidence="1">
    <location>
        <begin position="2627"/>
        <end position="2639"/>
    </location>
</feature>
<protein>
    <recommendedName>
        <fullName evidence="5">Transmembrane protein</fullName>
    </recommendedName>
</protein>
<organism evidence="3 4">
    <name type="scientific">Stylonychia lemnae</name>
    <name type="common">Ciliate</name>
    <dbReference type="NCBI Taxonomy" id="5949"/>
    <lineage>
        <taxon>Eukaryota</taxon>
        <taxon>Sar</taxon>
        <taxon>Alveolata</taxon>
        <taxon>Ciliophora</taxon>
        <taxon>Intramacronucleata</taxon>
        <taxon>Spirotrichea</taxon>
        <taxon>Stichotrichia</taxon>
        <taxon>Sporadotrichida</taxon>
        <taxon>Oxytrichidae</taxon>
        <taxon>Stylonychinae</taxon>
        <taxon>Stylonychia</taxon>
    </lineage>
</organism>
<sequence>MIQNITYKNIYSNTGGLINIKGDSNVTMTGMIAEQCISRGNGTMIYASDQDGKIILQLNGVINITTVKSQTGFGGVFYVNGQNIYLSSNALISAQNLSAQDGSFIYSENSQFIEVRNALIQNITNGQVFFSKGQGAILLSNNTFECMSKKFEDKYVQLAYMQTNPVISNFFQPTQKSPLIIINSRNVMSSGNKIRQCYQSSKGGAIYLENTTFNDSMGSNFSFNSALEGGVIYCKYCKLQLNETIFQSNFANLGGSIYLYQISQLIAYRIQVRNSTAYQLGGFIYQNSTDTSIQKILTDDDYDKDSNSINFTYSYPFIRILDRSNIRYTYALQQGGSYYIQANNSEFYIEGMVNQSDSLAINYGSQGGIIRIVQADKLFISDSFFYLYNSTNGSVVASQCSRLSVFIRNSFFDQNRKFFFLLSVDLYFGDFTTGAISIEFSRKFVTRNNTYQNHFFPRNGGVIFSNMNSFSDFNSTYLNNYAVHGGVFRLISVISASVKNATFRHNRCSGFGGIFYLVNVTDEFEVEYANIYNTSANVGGVIVLNQPYVPFVSRKNSQIRMSNTNVTLVYGFNGAFGQFDGYNTTIIIEKSYFNMTLGGQFNSFKIDRAATFIINDLTVYNIFASVDSGFVYASNITEVLLVNNSRINCREPYFRRFKQNSPSLPGSSSNVFDWTKQVVLTKIITLLSVQQAIFSYNKISGCDLQSTTDAAVISAREFTQTIIDFSSIYEDINSIQNGIHYLNNTKIYMSNATFTNLSINTGVISTILTNIHIINSTLKNSVMKEGGFLYYQKFTYLLSKTRMHSSITNSTFQNITVADRGGLIFSDNYALRTIKLQSLDISQIRSGGTGGIIHLEQFNGTFKAGQRKNYRYFQAVDFYSVKGGQFLYSSTSPNLFIFNNTLIQCLAEGVSPIKRNLTNSDQIGVIFIADSVFGIQSQNATITRCLLSYQGPSINLINTTYTDYGSIFKYNNASFGSAIKCNGCNITMKNSIFQDSISNFGQILLDNQINALFENITAKNCTSQDGGIFYISKSTQTDGKYSYVVIKNSKNIFDNIARINGGFIFADNINLKMSLENIRVVRQKALAEGGLLIVKNAQEINISNSVFQDILSAQGAIISSESSAVIFSIKSSQFTCDSTLTDSDAISKFNISSPEILTQGYFFMQNAKNITIDRSTFSKCTNSLQGLFQLQKTSLYDYRSIFQQNSGAYGSILNSQESQSTFQFSQISNNMANVGGVFYVVQYSNVSLQNCKIQQNYAKTSAGVLYLSTLSNIQIRASDISQNNAPENSVLEILNSNTNLNVTIINSFINDNFALRNTISLTQTNIYIEKTQFKNNIAFQRSKNIICAFSNITIKDSSFEDDKQFNNSMMNQEITGAFIFLIFDVVIEIQNTKFKGGSANLGGAMYISGDSTVRIFQSEFLDNYSKRKGGALYASTFKSIYIGQSTNFKNNLASGNGDDVFVTNSYNLITFDSVNIDNPYAQSSIYIQQAQIYTNNLVIQNINKNQLSQNGAGINCQECYSVLIQNSIFKNLNSSSGGAIYLVESEFNKDSNSIMSKQKYQIINSTFESCFAQIGGAIYALNTESLIISGSNFLYNRAEQFKTSIYQLDLAGSGGAIYMTCNSQELNCLFKFQGNNKFTRNSAIIRGGAIYWDELEPEYFIENMIFSENQATQYGDNIACFSQKLGVIDRDLYKKQMLKLGLVSLDDFDFRLLNTISDNNNASISYDYSLNSQRSGGEVPVLYMALIDKYGQIVGSDFKSKVRIQIQTEGLDANASKYSPIIEGSTDFIATGGIAVIQDINIVGTPGSSYQMIVTTDGIDLNKKANKEQLAKTNKNQIDLDIVIDLRDCLIGEQFTNAGKCVQCQDGYSLAQQYEPGVCTQCPSQRAVCLGGASIGPQPGYWRKNNKSETFITCLYQYACLGMIAPNYNPIGECSFGYQGILCADCQVGFSRSNDYECALCPPRSLNIFRLSVIFIGFLSLIVFMVRSTLNGASDKTNSTSIYTKILLNHFQLLMVVASFDFEWSQQIVEFFSTTKQIATISTQIFSFDCFLDDRNENKGQEVKQNQSQAIWNKAMSSIVILLFLAHPSIVQYSFSNFKCKNIEGDNRVLEDLEIICWEQEHLFFTNFFSIPAVIVWGAGIPLFAYLILLKDRFKLENLDVRQKYGFLYRGYRTKYFYWEIVIMYRKIIIIIIAVFKKPFIQKSLNNLETLSLITSMVTVYCGVFFIINKPQKWINQNPDYSKGAISLSVGFQRFFFSMILIANLLFLIYWAIKFQQELRSKFREKLTKIYLAVFLCFNRDKLKKEFEEYKIKEMNLTYEDKFLKYLQVIKDLRKTGKFVLNKRAIERIRIYFGKEAIDKLLRNQRVVNNQQRKARIINDLKSKQMQKKKSFNSNDQKSIDEQLEDELTIRTDDYSDELKDYFLSMQSSYNIKKPRKISDYSKQRSNNIKNNKIQFQPSFKSDQLHYINQESLKSGIKLTKSISNLKNLNNAFQPQKQKAQSPNIVGFFSTKTSFLNKQQKTEKQPQLKQSFSNDQLESRQENLLQEETIFQSQNDEIISNFSDDNENGFNLRKTKVQEQDWLRLENEILQNQKCIFIKDNKANINQNHRQHLQKKAQNYNSMWSLKQSSQNKRINQSKESQDQHQIRRNTTNYLRNSTYNVDEIDINKVFLDSQLTDPDQLGINGMQKTQDNEEIKENIIDFTDNRDDINNENSIMDSKLYSEVAYHSSIEGQTEQKGVQHFHKLQTKLTSRFYDKVQQINQIENKNEGDVQISIQFQQNQNDNQVTDENRLQTEELCEFDQVDEQQNNHNQ</sequence>
<evidence type="ECO:0000313" key="4">
    <source>
        <dbReference type="Proteomes" id="UP000039865"/>
    </source>
</evidence>
<keyword evidence="2" id="KW-1133">Transmembrane helix</keyword>
<keyword evidence="4" id="KW-1185">Reference proteome</keyword>
<dbReference type="PANTHER" id="PTHR11319">
    <property type="entry name" value="G PROTEIN-COUPLED RECEPTOR-RELATED"/>
    <property type="match status" value="1"/>
</dbReference>
<feature type="transmembrane region" description="Helical" evidence="2">
    <location>
        <begin position="1968"/>
        <end position="1986"/>
    </location>
</feature>
<dbReference type="Proteomes" id="UP000039865">
    <property type="component" value="Unassembled WGS sequence"/>
</dbReference>
<dbReference type="OMA" id="ECKRCEY"/>
<feature type="transmembrane region" description="Helical" evidence="2">
    <location>
        <begin position="2075"/>
        <end position="2095"/>
    </location>
</feature>
<evidence type="ECO:0000256" key="2">
    <source>
        <dbReference type="SAM" id="Phobius"/>
    </source>
</evidence>
<name>A0A078AUF9_STYLE</name>
<evidence type="ECO:0000256" key="1">
    <source>
        <dbReference type="SAM" id="MobiDB-lite"/>
    </source>
</evidence>
<reference evidence="3 4" key="1">
    <citation type="submission" date="2014-06" db="EMBL/GenBank/DDBJ databases">
        <authorList>
            <person name="Swart Estienne"/>
        </authorList>
    </citation>
    <scope>NUCLEOTIDE SEQUENCE [LARGE SCALE GENOMIC DNA]</scope>
    <source>
        <strain evidence="3 4">130c</strain>
    </source>
</reference>
<proteinExistence type="predicted"/>
<dbReference type="PANTHER" id="PTHR11319:SF35">
    <property type="entry name" value="OUTER MEMBRANE PROTEIN PMPC-RELATED"/>
    <property type="match status" value="1"/>
</dbReference>
<gene>
    <name evidence="3" type="primary">Contig11423.g12228</name>
    <name evidence="3" type="ORF">STYLEM_13931</name>
</gene>
<evidence type="ECO:0000313" key="3">
    <source>
        <dbReference type="EMBL" id="CDW84862.1"/>
    </source>
</evidence>
<feature type="transmembrane region" description="Helical" evidence="2">
    <location>
        <begin position="2255"/>
        <end position="2273"/>
    </location>
</feature>
<accession>A0A078AUF9</accession>